<feature type="compositionally biased region" description="Polar residues" evidence="7">
    <location>
        <begin position="110"/>
        <end position="128"/>
    </location>
</feature>
<dbReference type="InterPro" id="IPR050131">
    <property type="entry name" value="Peptidase_S8_subtilisin-like"/>
</dbReference>
<dbReference type="SUPFAM" id="SSF52743">
    <property type="entry name" value="Subtilisin-like"/>
    <property type="match status" value="1"/>
</dbReference>
<dbReference type="InterPro" id="IPR023827">
    <property type="entry name" value="Peptidase_S8_Asp-AS"/>
</dbReference>
<dbReference type="OrthoDB" id="206201at2759"/>
<evidence type="ECO:0000313" key="10">
    <source>
        <dbReference type="EMBL" id="RMY22349.1"/>
    </source>
</evidence>
<dbReference type="Gene3D" id="3.40.50.200">
    <property type="entry name" value="Peptidase S8/S53 domain"/>
    <property type="match status" value="1"/>
</dbReference>
<dbReference type="PROSITE" id="PS00138">
    <property type="entry name" value="SUBTILASE_SER"/>
    <property type="match status" value="1"/>
</dbReference>
<accession>A0A3M7A4T9</accession>
<reference evidence="10 11" key="1">
    <citation type="journal article" date="2018" name="BMC Genomics">
        <title>Genomic evidence for intraspecific hybridization in a clonal and extremely halotolerant yeast.</title>
        <authorList>
            <person name="Gostincar C."/>
            <person name="Stajich J.E."/>
            <person name="Zupancic J."/>
            <person name="Zalar P."/>
            <person name="Gunde-Cimerman N."/>
        </authorList>
    </citation>
    <scope>NUCLEOTIDE SEQUENCE [LARGE SCALE GENOMIC DNA]</scope>
    <source>
        <strain evidence="10 11">EXF-6669</strain>
    </source>
</reference>
<dbReference type="GO" id="GO:0006508">
    <property type="term" value="P:proteolysis"/>
    <property type="evidence" value="ECO:0007669"/>
    <property type="project" value="UniProtKB-KW"/>
</dbReference>
<name>A0A3M7A4T9_HORWE</name>
<dbReference type="EMBL" id="QWIL01000192">
    <property type="protein sequence ID" value="RMY22349.1"/>
    <property type="molecule type" value="Genomic_DNA"/>
</dbReference>
<keyword evidence="3 5" id="KW-0378">Hydrolase</keyword>
<evidence type="ECO:0000256" key="2">
    <source>
        <dbReference type="ARBA" id="ARBA00022670"/>
    </source>
</evidence>
<evidence type="ECO:0000256" key="8">
    <source>
        <dbReference type="SAM" id="SignalP"/>
    </source>
</evidence>
<dbReference type="InterPro" id="IPR015500">
    <property type="entry name" value="Peptidase_S8_subtilisin-rel"/>
</dbReference>
<evidence type="ECO:0000256" key="1">
    <source>
        <dbReference type="ARBA" id="ARBA00011073"/>
    </source>
</evidence>
<comment type="similarity">
    <text evidence="1 5 6">Belongs to the peptidase S8 family.</text>
</comment>
<keyword evidence="8" id="KW-0732">Signal</keyword>
<dbReference type="AlphaFoldDB" id="A0A3M7A4T9"/>
<feature type="active site" description="Charge relay system" evidence="5">
    <location>
        <position position="221"/>
    </location>
</feature>
<dbReference type="CDD" id="cd04077">
    <property type="entry name" value="Peptidases_S8_PCSK9_ProteinaseK_like"/>
    <property type="match status" value="1"/>
</dbReference>
<dbReference type="InterPro" id="IPR036852">
    <property type="entry name" value="Peptidase_S8/S53_dom_sf"/>
</dbReference>
<dbReference type="PANTHER" id="PTHR43806">
    <property type="entry name" value="PEPTIDASE S8"/>
    <property type="match status" value="1"/>
</dbReference>
<feature type="domain" description="Peptidase S8/S53" evidence="9">
    <location>
        <begin position="171"/>
        <end position="423"/>
    </location>
</feature>
<evidence type="ECO:0000256" key="6">
    <source>
        <dbReference type="RuleBase" id="RU003355"/>
    </source>
</evidence>
<dbReference type="Proteomes" id="UP000271337">
    <property type="component" value="Unassembled WGS sequence"/>
</dbReference>
<dbReference type="PROSITE" id="PS00136">
    <property type="entry name" value="SUBTILASE_ASP"/>
    <property type="match status" value="1"/>
</dbReference>
<gene>
    <name evidence="10" type="ORF">D0867_02774</name>
</gene>
<evidence type="ECO:0000256" key="4">
    <source>
        <dbReference type="ARBA" id="ARBA00022825"/>
    </source>
</evidence>
<sequence length="531" mass="56243">MEDLIKLLIFACLLFWPLTLAAPVEPHESGGSEHVVIIDKSNPTPPRVADVLERLALHEDHADVHHIFNNSAFVGFAASMKAHCLDLLANMTDVRRVEASVNVQHAGFVSPSSSNPLPRRQPSSSAYTTRPDAPWGLQRISTTTNVHGNAKAMDYTYAYPTSASSASSALGQGADIYILDTGLYTAHNIFSNNNNNNNNNNNHRAKMLWSYDNSLADVDGHGTHVAGTAGGSILGVASNANLFGIKALDADGGGYSSNVVAGIDYIVNSHDRRKREQGEEFVGSVISVSLAASGTVAAISDAVEAAVEAGVHVVVAAGNAGEDACGTSPSDSGGRGGPAITVGSVGMEGRQSSFSNYGDCVDVYAPGEEIISSWIGGGNMIESLSGTSMATPHVTGIVACAMAGNKTLAADPGLMKEWVRMQAVVSPNQDILVANNGVKYFEDGGDGVLGFEKVARRDDDDEGQVSSEKRDGSDDEQWTWANSQRGVMRCRRMAQASEDLSYLRSIAVCSARHGLVRRGLDFMDTLTPWIR</sequence>
<feature type="signal peptide" evidence="8">
    <location>
        <begin position="1"/>
        <end position="21"/>
    </location>
</feature>
<feature type="region of interest" description="Disordered" evidence="7">
    <location>
        <begin position="457"/>
        <end position="477"/>
    </location>
</feature>
<dbReference type="PROSITE" id="PS51892">
    <property type="entry name" value="SUBTILASE"/>
    <property type="match status" value="1"/>
</dbReference>
<dbReference type="InterPro" id="IPR034193">
    <property type="entry name" value="PCSK9_ProteinaseK-like"/>
</dbReference>
<dbReference type="InterPro" id="IPR023828">
    <property type="entry name" value="Peptidase_S8_Ser-AS"/>
</dbReference>
<evidence type="ECO:0000259" key="9">
    <source>
        <dbReference type="Pfam" id="PF00082"/>
    </source>
</evidence>
<evidence type="ECO:0000256" key="7">
    <source>
        <dbReference type="SAM" id="MobiDB-lite"/>
    </source>
</evidence>
<feature type="region of interest" description="Disordered" evidence="7">
    <location>
        <begin position="108"/>
        <end position="136"/>
    </location>
</feature>
<evidence type="ECO:0000256" key="3">
    <source>
        <dbReference type="ARBA" id="ARBA00022801"/>
    </source>
</evidence>
<feature type="active site" description="Charge relay system" evidence="5">
    <location>
        <position position="388"/>
    </location>
</feature>
<protein>
    <recommendedName>
        <fullName evidence="9">Peptidase S8/S53 domain-containing protein</fullName>
    </recommendedName>
</protein>
<keyword evidence="4 5" id="KW-0720">Serine protease</keyword>
<dbReference type="PRINTS" id="PR00723">
    <property type="entry name" value="SUBTILISIN"/>
</dbReference>
<proteinExistence type="inferred from homology"/>
<dbReference type="PROSITE" id="PS00137">
    <property type="entry name" value="SUBTILASE_HIS"/>
    <property type="match status" value="1"/>
</dbReference>
<dbReference type="PANTHER" id="PTHR43806:SF11">
    <property type="entry name" value="CEREVISIN-RELATED"/>
    <property type="match status" value="1"/>
</dbReference>
<evidence type="ECO:0000256" key="5">
    <source>
        <dbReference type="PROSITE-ProRule" id="PRU01240"/>
    </source>
</evidence>
<organism evidence="10 11">
    <name type="scientific">Hortaea werneckii</name>
    <name type="common">Black yeast</name>
    <name type="synonym">Cladosporium werneckii</name>
    <dbReference type="NCBI Taxonomy" id="91943"/>
    <lineage>
        <taxon>Eukaryota</taxon>
        <taxon>Fungi</taxon>
        <taxon>Dikarya</taxon>
        <taxon>Ascomycota</taxon>
        <taxon>Pezizomycotina</taxon>
        <taxon>Dothideomycetes</taxon>
        <taxon>Dothideomycetidae</taxon>
        <taxon>Mycosphaerellales</taxon>
        <taxon>Teratosphaeriaceae</taxon>
        <taxon>Hortaea</taxon>
    </lineage>
</organism>
<dbReference type="Pfam" id="PF00082">
    <property type="entry name" value="Peptidase_S8"/>
    <property type="match status" value="1"/>
</dbReference>
<keyword evidence="2 5" id="KW-0645">Protease</keyword>
<evidence type="ECO:0000313" key="11">
    <source>
        <dbReference type="Proteomes" id="UP000271337"/>
    </source>
</evidence>
<feature type="chain" id="PRO_5018096799" description="Peptidase S8/S53 domain-containing protein" evidence="8">
    <location>
        <begin position="22"/>
        <end position="531"/>
    </location>
</feature>
<comment type="caution">
    <text evidence="10">The sequence shown here is derived from an EMBL/GenBank/DDBJ whole genome shotgun (WGS) entry which is preliminary data.</text>
</comment>
<feature type="active site" description="Charge relay system" evidence="5">
    <location>
        <position position="180"/>
    </location>
</feature>
<dbReference type="GO" id="GO:0004252">
    <property type="term" value="F:serine-type endopeptidase activity"/>
    <property type="evidence" value="ECO:0007669"/>
    <property type="project" value="UniProtKB-UniRule"/>
</dbReference>
<dbReference type="InterPro" id="IPR022398">
    <property type="entry name" value="Peptidase_S8_His-AS"/>
</dbReference>
<dbReference type="InterPro" id="IPR000209">
    <property type="entry name" value="Peptidase_S8/S53_dom"/>
</dbReference>